<proteinExistence type="predicted"/>
<accession>A0ACB8QDC5</accession>
<dbReference type="EMBL" id="MU273663">
    <property type="protein sequence ID" value="KAI0029662.1"/>
    <property type="molecule type" value="Genomic_DNA"/>
</dbReference>
<keyword evidence="1" id="KW-0675">Receptor</keyword>
<gene>
    <name evidence="1" type="ORF">K488DRAFT_55900</name>
</gene>
<evidence type="ECO:0000313" key="2">
    <source>
        <dbReference type="Proteomes" id="UP000814128"/>
    </source>
</evidence>
<reference evidence="1" key="1">
    <citation type="submission" date="2021-02" db="EMBL/GenBank/DDBJ databases">
        <authorList>
            <consortium name="DOE Joint Genome Institute"/>
            <person name="Ahrendt S."/>
            <person name="Looney B.P."/>
            <person name="Miyauchi S."/>
            <person name="Morin E."/>
            <person name="Drula E."/>
            <person name="Courty P.E."/>
            <person name="Chicoki N."/>
            <person name="Fauchery L."/>
            <person name="Kohler A."/>
            <person name="Kuo A."/>
            <person name="Labutti K."/>
            <person name="Pangilinan J."/>
            <person name="Lipzen A."/>
            <person name="Riley R."/>
            <person name="Andreopoulos W."/>
            <person name="He G."/>
            <person name="Johnson J."/>
            <person name="Barry K.W."/>
            <person name="Grigoriev I.V."/>
            <person name="Nagy L."/>
            <person name="Hibbett D."/>
            <person name="Henrissat B."/>
            <person name="Matheny P.B."/>
            <person name="Labbe J."/>
            <person name="Martin F."/>
        </authorList>
    </citation>
    <scope>NUCLEOTIDE SEQUENCE</scope>
    <source>
        <strain evidence="1">EC-137</strain>
    </source>
</reference>
<sequence>MSLQGLISGAECAVEVNPLSQVLKHADGDRSLQQLHHLPSTSAHVPVQQDMAIARQFFEQGSRLGSIPGNSMAMSDVARQLELMAATRESASDFSFAWSEIQRAQERQAAVRAGMPSMAWTGEFESAHGAIMPVHVGPMAQQPGGAPTPFVPRSVYGNSSFMYSGMGTLSQSYISPMSSTPLTAQDKGKGKLKDSDFEAAFAQFDMPLQASTPQESRIEEVTSELEKTTLDDTSTADSVSFKDVWDQMKNSDMPPSDSEMAKWESEFNHLMRGGDEDYDYDGVMREVWENEHERENALKFDDEGIPALSPYVFEKNNPYLDPSSSTQNPLQAAKDLIACNGSLTEAGLLLEAAIWKGELGIGGYEAWILLGETRNMDEREEAGLRALTEGVRIATEAGAAGEGMISLAISYTNEGYERASHTMLLRWLRARFPTADISPETADSLKQSAWHSHGLVTDALLGVARSQHAQGIVDADTQIALGVLFYTDGKFDLAKDCFETALAERPGDYLLWNRLGSSLSNGNKPEESLGAYRQALSLRPTYTRAIYNVGVACLNIGAHKEAVEHFLSALALQESTGDRSEQLLTTLRRTFGMMRRNDLVDLVKPDVNIEVFRKEGFDF</sequence>
<reference evidence="1" key="2">
    <citation type="journal article" date="2022" name="New Phytol.">
        <title>Evolutionary transition to the ectomycorrhizal habit in the genomes of a hyperdiverse lineage of mushroom-forming fungi.</title>
        <authorList>
            <person name="Looney B."/>
            <person name="Miyauchi S."/>
            <person name="Morin E."/>
            <person name="Drula E."/>
            <person name="Courty P.E."/>
            <person name="Kohler A."/>
            <person name="Kuo A."/>
            <person name="LaButti K."/>
            <person name="Pangilinan J."/>
            <person name="Lipzen A."/>
            <person name="Riley R."/>
            <person name="Andreopoulos W."/>
            <person name="He G."/>
            <person name="Johnson J."/>
            <person name="Nolan M."/>
            <person name="Tritt A."/>
            <person name="Barry K.W."/>
            <person name="Grigoriev I.V."/>
            <person name="Nagy L.G."/>
            <person name="Hibbett D."/>
            <person name="Henrissat B."/>
            <person name="Matheny P.B."/>
            <person name="Labbe J."/>
            <person name="Martin F.M."/>
        </authorList>
    </citation>
    <scope>NUCLEOTIDE SEQUENCE</scope>
    <source>
        <strain evidence="1">EC-137</strain>
    </source>
</reference>
<evidence type="ECO:0000313" key="1">
    <source>
        <dbReference type="EMBL" id="KAI0029662.1"/>
    </source>
</evidence>
<keyword evidence="2" id="KW-1185">Reference proteome</keyword>
<name>A0ACB8QDC5_9AGAM</name>
<dbReference type="Proteomes" id="UP000814128">
    <property type="component" value="Unassembled WGS sequence"/>
</dbReference>
<protein>
    <submittedName>
        <fullName evidence="1">Peroxisome targeting signal receptor</fullName>
    </submittedName>
</protein>
<organism evidence="1 2">
    <name type="scientific">Vararia minispora EC-137</name>
    <dbReference type="NCBI Taxonomy" id="1314806"/>
    <lineage>
        <taxon>Eukaryota</taxon>
        <taxon>Fungi</taxon>
        <taxon>Dikarya</taxon>
        <taxon>Basidiomycota</taxon>
        <taxon>Agaricomycotina</taxon>
        <taxon>Agaricomycetes</taxon>
        <taxon>Russulales</taxon>
        <taxon>Lachnocladiaceae</taxon>
        <taxon>Vararia</taxon>
    </lineage>
</organism>
<comment type="caution">
    <text evidence="1">The sequence shown here is derived from an EMBL/GenBank/DDBJ whole genome shotgun (WGS) entry which is preliminary data.</text>
</comment>